<feature type="domain" description="BON" evidence="1">
    <location>
        <begin position="78"/>
        <end position="145"/>
    </location>
</feature>
<dbReference type="GO" id="GO:0008483">
    <property type="term" value="F:transaminase activity"/>
    <property type="evidence" value="ECO:0007669"/>
    <property type="project" value="UniProtKB-KW"/>
</dbReference>
<dbReference type="RefSeq" id="WP_067379469.1">
    <property type="nucleotide sequence ID" value="NZ_BDQI01000018.1"/>
</dbReference>
<protein>
    <submittedName>
        <fullName evidence="2">Ornithine aminotransferase</fullName>
    </submittedName>
</protein>
<dbReference type="InterPro" id="IPR014004">
    <property type="entry name" value="Transpt-assoc_nodulatn_dom_bac"/>
</dbReference>
<evidence type="ECO:0000313" key="3">
    <source>
        <dbReference type="Proteomes" id="UP000217446"/>
    </source>
</evidence>
<dbReference type="STRING" id="1963.AQJ27_38465"/>
<organism evidence="2 3">
    <name type="scientific">Streptomyces olivochromogenes</name>
    <dbReference type="NCBI Taxonomy" id="1963"/>
    <lineage>
        <taxon>Bacteria</taxon>
        <taxon>Bacillati</taxon>
        <taxon>Actinomycetota</taxon>
        <taxon>Actinomycetes</taxon>
        <taxon>Kitasatosporales</taxon>
        <taxon>Streptomycetaceae</taxon>
        <taxon>Streptomyces</taxon>
    </lineage>
</organism>
<reference evidence="3" key="1">
    <citation type="submission" date="2017-05" db="EMBL/GenBank/DDBJ databases">
        <title>Streptomyces olivochromogenes NBRC 3561 whole genome shotgun sequence.</title>
        <authorList>
            <person name="Dohra H."/>
            <person name="Kodani S."/>
        </authorList>
    </citation>
    <scope>NUCLEOTIDE SEQUENCE [LARGE SCALE GENOMIC DNA]</scope>
    <source>
        <strain evidence="3">NBRC 3561</strain>
    </source>
</reference>
<gene>
    <name evidence="2" type="ORF">SO3561_06927</name>
</gene>
<dbReference type="PROSITE" id="PS50914">
    <property type="entry name" value="BON"/>
    <property type="match status" value="3"/>
</dbReference>
<dbReference type="InterPro" id="IPR007055">
    <property type="entry name" value="BON_dom"/>
</dbReference>
<dbReference type="EMBL" id="BDQI01000018">
    <property type="protein sequence ID" value="GAX55371.1"/>
    <property type="molecule type" value="Genomic_DNA"/>
</dbReference>
<dbReference type="InterPro" id="IPR051686">
    <property type="entry name" value="Lipoprotein_DolP"/>
</dbReference>
<accession>A0A250VML6</accession>
<feature type="domain" description="BON" evidence="1">
    <location>
        <begin position="148"/>
        <end position="217"/>
    </location>
</feature>
<comment type="caution">
    <text evidence="2">The sequence shown here is derived from an EMBL/GenBank/DDBJ whole genome shotgun (WGS) entry which is preliminary data.</text>
</comment>
<dbReference type="AlphaFoldDB" id="A0A250VML6"/>
<name>A0A250VML6_STROL</name>
<dbReference type="Proteomes" id="UP000217446">
    <property type="component" value="Unassembled WGS sequence"/>
</dbReference>
<keyword evidence="3" id="KW-1185">Reference proteome</keyword>
<feature type="domain" description="BON" evidence="1">
    <location>
        <begin position="3"/>
        <end position="71"/>
    </location>
</feature>
<dbReference type="PANTHER" id="PTHR34606:SF15">
    <property type="entry name" value="BON DOMAIN-CONTAINING PROTEIN"/>
    <property type="match status" value="1"/>
</dbReference>
<evidence type="ECO:0000313" key="2">
    <source>
        <dbReference type="EMBL" id="GAX55371.1"/>
    </source>
</evidence>
<dbReference type="Pfam" id="PF04972">
    <property type="entry name" value="BON"/>
    <property type="match status" value="3"/>
</dbReference>
<sequence length="217" mass="22952">MSKTKDIRQSVDAELVFDPLVDATDITVHNLAGEVRLTGTVPSYLQYLEAAAAAQRVAGVTKVHNNLEVVLPPVHERDDATLAETANSVLLMNIAVPVGVEATASNGNLKLTGVVRYGSERRAAEDAVAGLTGVRGIKNKIEISDDADPVDVTLLVSDALDRNALILDDSEVVVTTDGNTVVLTGHVRTSAEHDAVIAAAWMAPGVYDVRDDLYITG</sequence>
<dbReference type="PANTHER" id="PTHR34606">
    <property type="entry name" value="BON DOMAIN-CONTAINING PROTEIN"/>
    <property type="match status" value="1"/>
</dbReference>
<evidence type="ECO:0000259" key="1">
    <source>
        <dbReference type="PROSITE" id="PS50914"/>
    </source>
</evidence>
<keyword evidence="2" id="KW-0808">Transferase</keyword>
<dbReference type="Gene3D" id="3.30.1340.30">
    <property type="match status" value="3"/>
</dbReference>
<proteinExistence type="predicted"/>
<dbReference type="SMART" id="SM00749">
    <property type="entry name" value="BON"/>
    <property type="match status" value="2"/>
</dbReference>
<keyword evidence="2" id="KW-0032">Aminotransferase</keyword>